<dbReference type="EMBL" id="SZPY01000002">
    <property type="protein sequence ID" value="TKI62656.1"/>
    <property type="molecule type" value="Genomic_DNA"/>
</dbReference>
<dbReference type="PROSITE" id="PS51819">
    <property type="entry name" value="VOC"/>
    <property type="match status" value="1"/>
</dbReference>
<sequence length="133" mass="14078">MSLVVHFEIHASDPQRLIDFYGEVFGWTFTRFGEQPYWIIDTGEGSIRHVDVPGFGINGGLVQRPGPAPEPGSPVVGANLVVGTDDADAVYAKALAAGAVEAMPLEDQEGVGRLGYLIDPDGNLLGLIAPSMD</sequence>
<dbReference type="RefSeq" id="WP_137065924.1">
    <property type="nucleotide sequence ID" value="NZ_CP040748.1"/>
</dbReference>
<evidence type="ECO:0000313" key="2">
    <source>
        <dbReference type="EMBL" id="TKI62656.1"/>
    </source>
</evidence>
<dbReference type="InterPro" id="IPR004360">
    <property type="entry name" value="Glyas_Fos-R_dOase_dom"/>
</dbReference>
<feature type="domain" description="VOC" evidence="1">
    <location>
        <begin position="3"/>
        <end position="130"/>
    </location>
</feature>
<dbReference type="Proteomes" id="UP000307808">
    <property type="component" value="Unassembled WGS sequence"/>
</dbReference>
<evidence type="ECO:0000313" key="3">
    <source>
        <dbReference type="Proteomes" id="UP000307808"/>
    </source>
</evidence>
<gene>
    <name evidence="2" type="ORF">FC770_09840</name>
</gene>
<dbReference type="AlphaFoldDB" id="A0A4U2YMY7"/>
<name>A0A4U2YMY7_9ACTN</name>
<dbReference type="Gene3D" id="3.10.180.10">
    <property type="entry name" value="2,3-Dihydroxybiphenyl 1,2-Dioxygenase, domain 1"/>
    <property type="match status" value="1"/>
</dbReference>
<dbReference type="SUPFAM" id="SSF54593">
    <property type="entry name" value="Glyoxalase/Bleomycin resistance protein/Dihydroxybiphenyl dioxygenase"/>
    <property type="match status" value="1"/>
</dbReference>
<dbReference type="Pfam" id="PF00903">
    <property type="entry name" value="Glyoxalase"/>
    <property type="match status" value="1"/>
</dbReference>
<keyword evidence="3" id="KW-1185">Reference proteome</keyword>
<accession>A0A4U2YMY7</accession>
<dbReference type="OrthoDB" id="9793039at2"/>
<evidence type="ECO:0000259" key="1">
    <source>
        <dbReference type="PROSITE" id="PS51819"/>
    </source>
</evidence>
<comment type="caution">
    <text evidence="2">The sequence shown here is derived from an EMBL/GenBank/DDBJ whole genome shotgun (WGS) entry which is preliminary data.</text>
</comment>
<dbReference type="InterPro" id="IPR052164">
    <property type="entry name" value="Anthracycline_SecMetBiosynth"/>
</dbReference>
<organism evidence="2 3">
    <name type="scientific">Nocardioides jishulii</name>
    <dbReference type="NCBI Taxonomy" id="2575440"/>
    <lineage>
        <taxon>Bacteria</taxon>
        <taxon>Bacillati</taxon>
        <taxon>Actinomycetota</taxon>
        <taxon>Actinomycetes</taxon>
        <taxon>Propionibacteriales</taxon>
        <taxon>Nocardioidaceae</taxon>
        <taxon>Nocardioides</taxon>
    </lineage>
</organism>
<dbReference type="InterPro" id="IPR029068">
    <property type="entry name" value="Glyas_Bleomycin-R_OHBP_Dase"/>
</dbReference>
<reference evidence="2 3" key="1">
    <citation type="submission" date="2019-04" db="EMBL/GenBank/DDBJ databases">
        <authorList>
            <person name="Dong K."/>
        </authorList>
    </citation>
    <scope>NUCLEOTIDE SEQUENCE [LARGE SCALE GENOMIC DNA]</scope>
    <source>
        <strain evidence="3">dk3543</strain>
    </source>
</reference>
<dbReference type="PANTHER" id="PTHR33993">
    <property type="entry name" value="GLYOXALASE-RELATED"/>
    <property type="match status" value="1"/>
</dbReference>
<protein>
    <submittedName>
        <fullName evidence="2">VOC family protein</fullName>
    </submittedName>
</protein>
<proteinExistence type="predicted"/>
<dbReference type="CDD" id="cd07247">
    <property type="entry name" value="SgaA_N_like"/>
    <property type="match status" value="1"/>
</dbReference>
<dbReference type="InterPro" id="IPR037523">
    <property type="entry name" value="VOC_core"/>
</dbReference>